<name>A0A2U2C7H2_9RHOB</name>
<evidence type="ECO:0000313" key="4">
    <source>
        <dbReference type="Proteomes" id="UP000244940"/>
    </source>
</evidence>
<proteinExistence type="predicted"/>
<accession>A0A2U2C7H2</accession>
<keyword evidence="2" id="KW-0472">Membrane</keyword>
<keyword evidence="3" id="KW-0813">Transport</keyword>
<keyword evidence="2" id="KW-1133">Transmembrane helix</keyword>
<evidence type="ECO:0000256" key="2">
    <source>
        <dbReference type="SAM" id="Phobius"/>
    </source>
</evidence>
<organism evidence="3 4">
    <name type="scientific">Pararhodobacter marinus</name>
    <dbReference type="NCBI Taxonomy" id="2184063"/>
    <lineage>
        <taxon>Bacteria</taxon>
        <taxon>Pseudomonadati</taxon>
        <taxon>Pseudomonadota</taxon>
        <taxon>Alphaproteobacteria</taxon>
        <taxon>Rhodobacterales</taxon>
        <taxon>Paracoccaceae</taxon>
        <taxon>Pararhodobacter</taxon>
    </lineage>
</organism>
<reference evidence="3 4" key="1">
    <citation type="submission" date="2018-05" db="EMBL/GenBank/DDBJ databases">
        <title>Pararhodobacter marina sp. nov., isolated from deep-sea water of the Indian Ocean.</title>
        <authorList>
            <person name="Lai Q.Sr."/>
            <person name="Liu X."/>
            <person name="Shao Z."/>
        </authorList>
    </citation>
    <scope>NUCLEOTIDE SEQUENCE [LARGE SCALE GENOMIC DNA]</scope>
    <source>
        <strain evidence="3 4">CIC4N-9</strain>
    </source>
</reference>
<protein>
    <submittedName>
        <fullName evidence="3">Sugar transporter</fullName>
    </submittedName>
</protein>
<dbReference type="RefSeq" id="WP_109534160.1">
    <property type="nucleotide sequence ID" value="NZ_QEYD01000009.1"/>
</dbReference>
<dbReference type="AlphaFoldDB" id="A0A2U2C7H2"/>
<keyword evidence="2" id="KW-0812">Transmembrane</keyword>
<dbReference type="GO" id="GO:0004713">
    <property type="term" value="F:protein tyrosine kinase activity"/>
    <property type="evidence" value="ECO:0007669"/>
    <property type="project" value="TreeGrafter"/>
</dbReference>
<comment type="caution">
    <text evidence="3">The sequence shown here is derived from an EMBL/GenBank/DDBJ whole genome shotgun (WGS) entry which is preliminary data.</text>
</comment>
<dbReference type="EMBL" id="QEYD01000009">
    <property type="protein sequence ID" value="PWE27744.1"/>
    <property type="molecule type" value="Genomic_DNA"/>
</dbReference>
<keyword evidence="3" id="KW-0762">Sugar transport</keyword>
<keyword evidence="4" id="KW-1185">Reference proteome</keyword>
<dbReference type="InterPro" id="IPR050445">
    <property type="entry name" value="Bact_polysacc_biosynth/exp"/>
</dbReference>
<dbReference type="GeneID" id="94366204"/>
<keyword evidence="1" id="KW-0175">Coiled coil</keyword>
<gene>
    <name evidence="3" type="ORF">C4N9_15015</name>
</gene>
<evidence type="ECO:0000313" key="3">
    <source>
        <dbReference type="EMBL" id="PWE27744.1"/>
    </source>
</evidence>
<dbReference type="PANTHER" id="PTHR32309:SF13">
    <property type="entry name" value="FERRIC ENTEROBACTIN TRANSPORT PROTEIN FEPE"/>
    <property type="match status" value="1"/>
</dbReference>
<feature type="coiled-coil region" evidence="1">
    <location>
        <begin position="178"/>
        <end position="212"/>
    </location>
</feature>
<sequence length="378" mass="42624">MVRPVVGRATIRRRHSALFLSLVVIVFAPLLIIATYLYVFAQDQYASNTGFTVRSDETSSASELVGGLSSIVGGSSSSNTDVLYAFIHSQQMVERAQEALDIRAHYSQNWSIDPVFSIWPDATVEDLMSFWERVVIVSYDQSSGLMDVQVRANTAEFAQQVAEEIVAESEAMINALNAQSRRDSIANAQQDLENALERLRTAREELASFRARTQIVDPQADIAGRMGVINGLQTTLAESLVEYDLLLQTTAENDPRVRQAERRIEVIRERISEERRNFATQDVTVFDTDYPRLIAQFESLMVNQEFAERTYTAALEALDVARSNADRQSLYLATYVRPTLAQRAEYPQRSTLILLFGFFLLLAWGAFTLVFYSLRDRG</sequence>
<dbReference type="OrthoDB" id="7800844at2"/>
<dbReference type="Proteomes" id="UP000244940">
    <property type="component" value="Unassembled WGS sequence"/>
</dbReference>
<feature type="transmembrane region" description="Helical" evidence="2">
    <location>
        <begin position="17"/>
        <end position="39"/>
    </location>
</feature>
<feature type="transmembrane region" description="Helical" evidence="2">
    <location>
        <begin position="352"/>
        <end position="374"/>
    </location>
</feature>
<dbReference type="GO" id="GO:0005886">
    <property type="term" value="C:plasma membrane"/>
    <property type="evidence" value="ECO:0007669"/>
    <property type="project" value="TreeGrafter"/>
</dbReference>
<dbReference type="PANTHER" id="PTHR32309">
    <property type="entry name" value="TYROSINE-PROTEIN KINASE"/>
    <property type="match status" value="1"/>
</dbReference>
<evidence type="ECO:0000256" key="1">
    <source>
        <dbReference type="SAM" id="Coils"/>
    </source>
</evidence>